<name>A0A5M8P5H2_9BACT</name>
<dbReference type="GO" id="GO:0007165">
    <property type="term" value="P:signal transduction"/>
    <property type="evidence" value="ECO:0007669"/>
    <property type="project" value="TreeGrafter"/>
</dbReference>
<evidence type="ECO:0000256" key="6">
    <source>
        <dbReference type="SAM" id="Phobius"/>
    </source>
</evidence>
<evidence type="ECO:0000313" key="9">
    <source>
        <dbReference type="Proteomes" id="UP000324575"/>
    </source>
</evidence>
<protein>
    <submittedName>
        <fullName evidence="8">Carboxy-terminal processing protease CtpB</fullName>
        <ecNumber evidence="8">3.4.21.102</ecNumber>
    </submittedName>
</protein>
<dbReference type="NCBIfam" id="TIGR00225">
    <property type="entry name" value="prc"/>
    <property type="match status" value="1"/>
</dbReference>
<proteinExistence type="inferred from homology"/>
<keyword evidence="6" id="KW-1133">Transmembrane helix</keyword>
<dbReference type="SUPFAM" id="SSF52096">
    <property type="entry name" value="ClpP/crotonase"/>
    <property type="match status" value="1"/>
</dbReference>
<dbReference type="Proteomes" id="UP000324575">
    <property type="component" value="Unassembled WGS sequence"/>
</dbReference>
<comment type="caution">
    <text evidence="8">The sequence shown here is derived from an EMBL/GenBank/DDBJ whole genome shotgun (WGS) entry which is preliminary data.</text>
</comment>
<dbReference type="PANTHER" id="PTHR32060">
    <property type="entry name" value="TAIL-SPECIFIC PROTEASE"/>
    <property type="match status" value="1"/>
</dbReference>
<evidence type="ECO:0000259" key="7">
    <source>
        <dbReference type="PROSITE" id="PS50106"/>
    </source>
</evidence>
<evidence type="ECO:0000256" key="1">
    <source>
        <dbReference type="ARBA" id="ARBA00009179"/>
    </source>
</evidence>
<dbReference type="Gene3D" id="3.90.226.10">
    <property type="entry name" value="2-enoyl-CoA Hydratase, Chain A, domain 1"/>
    <property type="match status" value="1"/>
</dbReference>
<dbReference type="GO" id="GO:0004252">
    <property type="term" value="F:serine-type endopeptidase activity"/>
    <property type="evidence" value="ECO:0007669"/>
    <property type="project" value="UniProtKB-EC"/>
</dbReference>
<sequence length="544" mass="60615">MRSKKTVWWIICSIIISLITGIIVGDLISVKSFGRKLFLTPNNKVNVILDIINEDYVDPVNMREITEGAIANIIDELDPHSLYISGSELQDVNEDMDGHFGGIGVNYFLYKDTVVIVNVQHGGPSSQAGLMPGDRIVHVNDLPFAGSSITNDKIFQTLRGPIGSSVKLHIRHPNSDTLATYTLRRSSILMTTVKAACEPEKGIGYIKIFDKFSHTTYDEFVQAITTLVSQGCKSFIIDLRMNSGGSYDAAIQIINEFLPAGKMIVYAEGKSFPRQESIADGSGTLPDNQVVVLIDQLSASASEIVAGAIQDNDRGLIIGRRSFGKGLVQNQIELSDGSAVRLTIARYFTPSGRNIQRKYALGKTTEYNQDWLHQLNNGEGYHADSIKMDTTTTYKTVHGRTVYGNGGIMPDIFVPLDTAHMTPYYIQLENKDVFNKYAFEYSDANRAVLSTFPNYRALWAYLKTQPIFYDFIRYAEANGVKRRTNQINRSSNQISLSVYAYIIHNFFGEEAFYQVYLSNDPVILRAIQAIQKGESLPQAIAARK</sequence>
<keyword evidence="4 5" id="KW-0720">Serine protease</keyword>
<dbReference type="InterPro" id="IPR005151">
    <property type="entry name" value="Tail-specific_protease"/>
</dbReference>
<dbReference type="SMART" id="SM00228">
    <property type="entry name" value="PDZ"/>
    <property type="match status" value="1"/>
</dbReference>
<dbReference type="GO" id="GO:0030288">
    <property type="term" value="C:outer membrane-bounded periplasmic space"/>
    <property type="evidence" value="ECO:0007669"/>
    <property type="project" value="TreeGrafter"/>
</dbReference>
<keyword evidence="2 5" id="KW-0645">Protease</keyword>
<dbReference type="InterPro" id="IPR029045">
    <property type="entry name" value="ClpP/crotonase-like_dom_sf"/>
</dbReference>
<keyword evidence="6" id="KW-0472">Membrane</keyword>
<dbReference type="AlphaFoldDB" id="A0A5M8P5H2"/>
<dbReference type="EMBL" id="SNRX01000001">
    <property type="protein sequence ID" value="KAA6303785.1"/>
    <property type="molecule type" value="Genomic_DNA"/>
</dbReference>
<dbReference type="Gene3D" id="3.30.750.44">
    <property type="match status" value="1"/>
</dbReference>
<comment type="similarity">
    <text evidence="1 5">Belongs to the peptidase S41A family.</text>
</comment>
<evidence type="ECO:0000256" key="2">
    <source>
        <dbReference type="ARBA" id="ARBA00022670"/>
    </source>
</evidence>
<dbReference type="CDD" id="cd07560">
    <property type="entry name" value="Peptidase_S41_CPP"/>
    <property type="match status" value="1"/>
</dbReference>
<organism evidence="8 9">
    <name type="scientific">Candidatus Ordinivivax streblomastigis</name>
    <dbReference type="NCBI Taxonomy" id="2540710"/>
    <lineage>
        <taxon>Bacteria</taxon>
        <taxon>Pseudomonadati</taxon>
        <taxon>Bacteroidota</taxon>
        <taxon>Bacteroidia</taxon>
        <taxon>Bacteroidales</taxon>
        <taxon>Candidatus Ordinivivax</taxon>
    </lineage>
</organism>
<gene>
    <name evidence="8" type="ORF">EZS26_000336</name>
</gene>
<reference evidence="8 9" key="1">
    <citation type="submission" date="2019-03" db="EMBL/GenBank/DDBJ databases">
        <title>Single cell metagenomics reveals metabolic interactions within the superorganism composed of flagellate Streblomastix strix and complex community of Bacteroidetes bacteria on its surface.</title>
        <authorList>
            <person name="Treitli S.C."/>
            <person name="Kolisko M."/>
            <person name="Husnik F."/>
            <person name="Keeling P."/>
            <person name="Hampl V."/>
        </authorList>
    </citation>
    <scope>NUCLEOTIDE SEQUENCE [LARGE SCALE GENOMIC DNA]</scope>
    <source>
        <strain evidence="8">St1</strain>
    </source>
</reference>
<accession>A0A5M8P5H2</accession>
<dbReference type="PANTHER" id="PTHR32060:SF30">
    <property type="entry name" value="CARBOXY-TERMINAL PROCESSING PROTEASE CTPA"/>
    <property type="match status" value="1"/>
</dbReference>
<evidence type="ECO:0000313" key="8">
    <source>
        <dbReference type="EMBL" id="KAA6303785.1"/>
    </source>
</evidence>
<dbReference type="SUPFAM" id="SSF50156">
    <property type="entry name" value="PDZ domain-like"/>
    <property type="match status" value="1"/>
</dbReference>
<evidence type="ECO:0000256" key="4">
    <source>
        <dbReference type="ARBA" id="ARBA00022825"/>
    </source>
</evidence>
<keyword evidence="3 5" id="KW-0378">Hydrolase</keyword>
<feature type="domain" description="PDZ" evidence="7">
    <location>
        <begin position="89"/>
        <end position="159"/>
    </location>
</feature>
<evidence type="ECO:0000256" key="3">
    <source>
        <dbReference type="ARBA" id="ARBA00022801"/>
    </source>
</evidence>
<evidence type="ECO:0000256" key="5">
    <source>
        <dbReference type="RuleBase" id="RU004404"/>
    </source>
</evidence>
<dbReference type="Pfam" id="PF13180">
    <property type="entry name" value="PDZ_2"/>
    <property type="match status" value="1"/>
</dbReference>
<dbReference type="InterPro" id="IPR036034">
    <property type="entry name" value="PDZ_sf"/>
</dbReference>
<dbReference type="Gene3D" id="2.30.42.10">
    <property type="match status" value="1"/>
</dbReference>
<dbReference type="CDD" id="cd06782">
    <property type="entry name" value="cpPDZ_CPP-like"/>
    <property type="match status" value="1"/>
</dbReference>
<keyword evidence="6" id="KW-0812">Transmembrane</keyword>
<dbReference type="InterPro" id="IPR001478">
    <property type="entry name" value="PDZ"/>
</dbReference>
<dbReference type="PROSITE" id="PS50106">
    <property type="entry name" value="PDZ"/>
    <property type="match status" value="1"/>
</dbReference>
<dbReference type="GO" id="GO:0006508">
    <property type="term" value="P:proteolysis"/>
    <property type="evidence" value="ECO:0007669"/>
    <property type="project" value="UniProtKB-KW"/>
</dbReference>
<dbReference type="SMART" id="SM00245">
    <property type="entry name" value="TSPc"/>
    <property type="match status" value="1"/>
</dbReference>
<dbReference type="Pfam" id="PF03572">
    <property type="entry name" value="Peptidase_S41"/>
    <property type="match status" value="1"/>
</dbReference>
<feature type="transmembrane region" description="Helical" evidence="6">
    <location>
        <begin position="6"/>
        <end position="28"/>
    </location>
</feature>
<dbReference type="InterPro" id="IPR004447">
    <property type="entry name" value="Peptidase_S41A"/>
</dbReference>
<dbReference type="EC" id="3.4.21.102" evidence="8"/>